<comment type="caution">
    <text evidence="2">The sequence shown here is derived from an EMBL/GenBank/DDBJ whole genome shotgun (WGS) entry which is preliminary data.</text>
</comment>
<dbReference type="Pfam" id="PF03478">
    <property type="entry name" value="Beta-prop_KIB1-4"/>
    <property type="match status" value="1"/>
</dbReference>
<evidence type="ECO:0000259" key="1">
    <source>
        <dbReference type="Pfam" id="PF03478"/>
    </source>
</evidence>
<accession>A0ABD0ZKQ9</accession>
<feature type="domain" description="KIB1-4 beta-propeller" evidence="1">
    <location>
        <begin position="1"/>
        <end position="68"/>
    </location>
</feature>
<proteinExistence type="predicted"/>
<organism evidence="2 3">
    <name type="scientific">Cardamine amara subsp. amara</name>
    <dbReference type="NCBI Taxonomy" id="228776"/>
    <lineage>
        <taxon>Eukaryota</taxon>
        <taxon>Viridiplantae</taxon>
        <taxon>Streptophyta</taxon>
        <taxon>Embryophyta</taxon>
        <taxon>Tracheophyta</taxon>
        <taxon>Spermatophyta</taxon>
        <taxon>Magnoliopsida</taxon>
        <taxon>eudicotyledons</taxon>
        <taxon>Gunneridae</taxon>
        <taxon>Pentapetalae</taxon>
        <taxon>rosids</taxon>
        <taxon>malvids</taxon>
        <taxon>Brassicales</taxon>
        <taxon>Brassicaceae</taxon>
        <taxon>Cardamineae</taxon>
        <taxon>Cardamine</taxon>
    </lineage>
</organism>
<dbReference type="EMBL" id="JBANAX010000841">
    <property type="protein sequence ID" value="KAL1191819.1"/>
    <property type="molecule type" value="Genomic_DNA"/>
</dbReference>
<keyword evidence="3" id="KW-1185">Reference proteome</keyword>
<dbReference type="Proteomes" id="UP001558713">
    <property type="component" value="Unassembled WGS sequence"/>
</dbReference>
<sequence>MNLEGFEWERVYSIGDEMLVFGHGVTIAPALNDLGDGIKSCSIYFVDENVWPDHKDHDHRTSNCGVFDIATSRIEWRKKTCYYLNSTQWFAPGVAY</sequence>
<protein>
    <submittedName>
        <fullName evidence="2">F-box protein</fullName>
    </submittedName>
</protein>
<dbReference type="AlphaFoldDB" id="A0ABD0ZKQ9"/>
<gene>
    <name evidence="2" type="ORF">V5N11_019028</name>
</gene>
<evidence type="ECO:0000313" key="3">
    <source>
        <dbReference type="Proteomes" id="UP001558713"/>
    </source>
</evidence>
<name>A0ABD0ZKQ9_CARAN</name>
<evidence type="ECO:0000313" key="2">
    <source>
        <dbReference type="EMBL" id="KAL1191819.1"/>
    </source>
</evidence>
<dbReference type="InterPro" id="IPR005174">
    <property type="entry name" value="KIB1-4_b-propeller"/>
</dbReference>
<reference evidence="2 3" key="1">
    <citation type="submission" date="2024-04" db="EMBL/GenBank/DDBJ databases">
        <title>Genome assembly C_amara_ONT_v2.</title>
        <authorList>
            <person name="Yant L."/>
            <person name="Moore C."/>
            <person name="Slenker M."/>
        </authorList>
    </citation>
    <scope>NUCLEOTIDE SEQUENCE [LARGE SCALE GENOMIC DNA]</scope>
    <source>
        <tissue evidence="2">Leaf</tissue>
    </source>
</reference>